<feature type="chain" id="PRO_5045611669" evidence="2">
    <location>
        <begin position="25"/>
        <end position="671"/>
    </location>
</feature>
<dbReference type="Gene3D" id="3.40.710.10">
    <property type="entry name" value="DD-peptidase/beta-lactamase superfamily"/>
    <property type="match status" value="1"/>
</dbReference>
<feature type="domain" description="Beta-lactamase-related" evidence="3">
    <location>
        <begin position="55"/>
        <end position="390"/>
    </location>
</feature>
<keyword evidence="2" id="KW-0732">Signal</keyword>
<dbReference type="PANTHER" id="PTHR46825:SF9">
    <property type="entry name" value="BETA-LACTAMASE-RELATED DOMAIN-CONTAINING PROTEIN"/>
    <property type="match status" value="1"/>
</dbReference>
<keyword evidence="1" id="KW-1133">Transmembrane helix</keyword>
<evidence type="ECO:0000313" key="4">
    <source>
        <dbReference type="EMBL" id="MEZ0164034.1"/>
    </source>
</evidence>
<evidence type="ECO:0000256" key="2">
    <source>
        <dbReference type="SAM" id="SignalP"/>
    </source>
</evidence>
<evidence type="ECO:0000313" key="5">
    <source>
        <dbReference type="Proteomes" id="UP001565927"/>
    </source>
</evidence>
<dbReference type="EMBL" id="JBGFTU010000004">
    <property type="protein sequence ID" value="MEZ0164034.1"/>
    <property type="molecule type" value="Genomic_DNA"/>
</dbReference>
<sequence length="671" mass="70145">MLAFASWLATGTPARAGASSTAQAATAPAATAPAAAHELTTGDVDTWLEGLLPTVLAREGIAGAVVSVVHDGQTVTRRGFGLAGTGAGPDDSGAERVDPERTLFRIGSISKLVTATAVLQLVQDGVLYLDAPVQDHLDFTLPTRFPQPVTLRHLLSHTAGFEDRIAGVILAPRADPPTLRAVVTTDPPEQIFAPGTVPAYSNYSNALAAYVVQRVTGRDYADWATDHVLTAAGMSTATFAQPLPAHLADRMSKGYDSTGSAPVPFEIVGPAPAGAISATAADMSAFMLSQLGHETGATTATGPAPGPAPGPPLRSSTRDLMHRPALGPDQLGGLAAGPRMALGYFDQSRNGHRILGHAGDLTAFHAQLQIYPEDDTGIFLALNSTGVRPDSSLAVREQLLTGFSDRYFPDRRPAPAALSTSAEHSARAEGAYLISRRSQSTFARLFFLLSAVDVRAGAEGTVTISQITDPSGALVPFVEVEPWVWQEVDGQRRVAAAHDGTAVTAIGLDPAFTLHPMPTRQAVLPWVLAVSLGIVVAWLLICLVTSVHGWRHRIRRHRTRGDRLVRAAGTTSVVALAAAGTLWAVVATALLNDAPPPASWLIRLAQVLTALAVLGVVPAAWSTARSARQAGRTGDRRGWLEVTLRAVLTVGFAGLGYGVLVGGLLATSITC</sequence>
<reference evidence="4 5" key="1">
    <citation type="submission" date="2024-07" db="EMBL/GenBank/DDBJ databases">
        <authorList>
            <person name="Thanompreechachai J."/>
            <person name="Duangmal K."/>
        </authorList>
    </citation>
    <scope>NUCLEOTIDE SEQUENCE [LARGE SCALE GENOMIC DNA]</scope>
    <source>
        <strain evidence="4 5">LSe6-4</strain>
    </source>
</reference>
<evidence type="ECO:0000256" key="1">
    <source>
        <dbReference type="SAM" id="Phobius"/>
    </source>
</evidence>
<gene>
    <name evidence="4" type="ORF">AB2L27_04545</name>
</gene>
<feature type="signal peptide" evidence="2">
    <location>
        <begin position="1"/>
        <end position="24"/>
    </location>
</feature>
<proteinExistence type="predicted"/>
<dbReference type="InterPro" id="IPR050491">
    <property type="entry name" value="AmpC-like"/>
</dbReference>
<evidence type="ECO:0000259" key="3">
    <source>
        <dbReference type="Pfam" id="PF00144"/>
    </source>
</evidence>
<protein>
    <submittedName>
        <fullName evidence="4">Serine hydrolase domain-containing protein</fullName>
        <ecNumber evidence="4">3.-.-.-</ecNumber>
    </submittedName>
</protein>
<feature type="transmembrane region" description="Helical" evidence="1">
    <location>
        <begin position="523"/>
        <end position="544"/>
    </location>
</feature>
<dbReference type="EC" id="3.-.-.-" evidence="4"/>
<dbReference type="Proteomes" id="UP001565927">
    <property type="component" value="Unassembled WGS sequence"/>
</dbReference>
<dbReference type="RefSeq" id="WP_370440282.1">
    <property type="nucleotide sequence ID" value="NZ_JBGFTU010000004.1"/>
</dbReference>
<feature type="transmembrane region" description="Helical" evidence="1">
    <location>
        <begin position="564"/>
        <end position="586"/>
    </location>
</feature>
<keyword evidence="5" id="KW-1185">Reference proteome</keyword>
<dbReference type="GO" id="GO:0016787">
    <property type="term" value="F:hydrolase activity"/>
    <property type="evidence" value="ECO:0007669"/>
    <property type="project" value="UniProtKB-KW"/>
</dbReference>
<comment type="caution">
    <text evidence="4">The sequence shown here is derived from an EMBL/GenBank/DDBJ whole genome shotgun (WGS) entry which is preliminary data.</text>
</comment>
<dbReference type="Pfam" id="PF00144">
    <property type="entry name" value="Beta-lactamase"/>
    <property type="match status" value="1"/>
</dbReference>
<organism evidence="4 5">
    <name type="scientific">Kineococcus halophytocola</name>
    <dbReference type="NCBI Taxonomy" id="3234027"/>
    <lineage>
        <taxon>Bacteria</taxon>
        <taxon>Bacillati</taxon>
        <taxon>Actinomycetota</taxon>
        <taxon>Actinomycetes</taxon>
        <taxon>Kineosporiales</taxon>
        <taxon>Kineosporiaceae</taxon>
        <taxon>Kineococcus</taxon>
    </lineage>
</organism>
<dbReference type="PANTHER" id="PTHR46825">
    <property type="entry name" value="D-ALANYL-D-ALANINE-CARBOXYPEPTIDASE/ENDOPEPTIDASE AMPH"/>
    <property type="match status" value="1"/>
</dbReference>
<name>A0ABV4GY77_9ACTN</name>
<keyword evidence="4" id="KW-0378">Hydrolase</keyword>
<dbReference type="InterPro" id="IPR012338">
    <property type="entry name" value="Beta-lactam/transpept-like"/>
</dbReference>
<dbReference type="SUPFAM" id="SSF56601">
    <property type="entry name" value="beta-lactamase/transpeptidase-like"/>
    <property type="match status" value="1"/>
</dbReference>
<feature type="transmembrane region" description="Helical" evidence="1">
    <location>
        <begin position="642"/>
        <end position="666"/>
    </location>
</feature>
<dbReference type="InterPro" id="IPR001466">
    <property type="entry name" value="Beta-lactam-related"/>
</dbReference>
<accession>A0ABV4GY77</accession>
<keyword evidence="1" id="KW-0812">Transmembrane</keyword>
<keyword evidence="1" id="KW-0472">Membrane</keyword>
<feature type="transmembrane region" description="Helical" evidence="1">
    <location>
        <begin position="598"/>
        <end position="621"/>
    </location>
</feature>